<organism evidence="1 2">
    <name type="scientific">Laribacter hongkongensis (strain HLHK9)</name>
    <dbReference type="NCBI Taxonomy" id="557598"/>
    <lineage>
        <taxon>Bacteria</taxon>
        <taxon>Pseudomonadati</taxon>
        <taxon>Pseudomonadota</taxon>
        <taxon>Betaproteobacteria</taxon>
        <taxon>Neisseriales</taxon>
        <taxon>Aquaspirillaceae</taxon>
        <taxon>Laribacter</taxon>
    </lineage>
</organism>
<dbReference type="HOGENOM" id="CLU_2330255_0_0_4"/>
<accession>C1DBH4</accession>
<proteinExistence type="predicted"/>
<sequence length="98" mass="11445">MDLFQTQHPVCSQLVRKQTNRADIHLEAKVSGDLLPYIGPSFQRGHQQTQVSVCIQHYWLVATRFRINLTSLQLFKNIPDRGERIHQLMRQDSRYPSG</sequence>
<dbReference type="KEGG" id="lhk:LHK_00375"/>
<protein>
    <submittedName>
        <fullName evidence="1">Uncharacterized protein</fullName>
    </submittedName>
</protein>
<evidence type="ECO:0000313" key="2">
    <source>
        <dbReference type="Proteomes" id="UP000002010"/>
    </source>
</evidence>
<dbReference type="Proteomes" id="UP000002010">
    <property type="component" value="Chromosome"/>
</dbReference>
<dbReference type="AlphaFoldDB" id="C1DBH4"/>
<name>C1DBH4_LARHH</name>
<dbReference type="EMBL" id="CP001154">
    <property type="protein sequence ID" value="ACO73370.1"/>
    <property type="molecule type" value="Genomic_DNA"/>
</dbReference>
<keyword evidence="2" id="KW-1185">Reference proteome</keyword>
<gene>
    <name evidence="1" type="ordered locus">LHK_00375</name>
</gene>
<reference evidence="1 2" key="1">
    <citation type="journal article" date="2009" name="PLoS Genet.">
        <title>The complete genome and proteome of Laribacter hongkongensis reveal potential mechanisms for adaptations to different temperatures and habitats.</title>
        <authorList>
            <person name="Woo P.C."/>
            <person name="Lau S.K."/>
            <person name="Tse H."/>
            <person name="Teng J.L."/>
            <person name="Curreem S.O."/>
            <person name="Tsang A.K."/>
            <person name="Fan R.Y."/>
            <person name="Wong G.K."/>
            <person name="Huang Y."/>
            <person name="Loman N.J."/>
            <person name="Snyder L.A."/>
            <person name="Cai J.J."/>
            <person name="Huang J.D."/>
            <person name="Mak W."/>
            <person name="Pallen M.J."/>
            <person name="Lok S."/>
            <person name="Yuen K.Y."/>
        </authorList>
    </citation>
    <scope>NUCLEOTIDE SEQUENCE [LARGE SCALE GENOMIC DNA]</scope>
    <source>
        <strain evidence="1 2">HLHK9</strain>
    </source>
</reference>
<evidence type="ECO:0000313" key="1">
    <source>
        <dbReference type="EMBL" id="ACO73370.1"/>
    </source>
</evidence>